<organism evidence="2 3">
    <name type="scientific">Daldinia eschscholtzii</name>
    <dbReference type="NCBI Taxonomy" id="292717"/>
    <lineage>
        <taxon>Eukaryota</taxon>
        <taxon>Fungi</taxon>
        <taxon>Dikarya</taxon>
        <taxon>Ascomycota</taxon>
        <taxon>Pezizomycotina</taxon>
        <taxon>Sordariomycetes</taxon>
        <taxon>Xylariomycetidae</taxon>
        <taxon>Xylariales</taxon>
        <taxon>Hypoxylaceae</taxon>
        <taxon>Daldinia</taxon>
    </lineage>
</organism>
<evidence type="ECO:0000313" key="3">
    <source>
        <dbReference type="Proteomes" id="UP001369815"/>
    </source>
</evidence>
<dbReference type="PANTHER" id="PTHR43591:SF10">
    <property type="entry name" value="ABC TRANSMEMBRANE TYPE-1 DOMAIN-CONTAINING PROTEIN-RELATED"/>
    <property type="match status" value="1"/>
</dbReference>
<dbReference type="SUPFAM" id="SSF53335">
    <property type="entry name" value="S-adenosyl-L-methionine-dependent methyltransferases"/>
    <property type="match status" value="1"/>
</dbReference>
<dbReference type="GO" id="GO:0008168">
    <property type="term" value="F:methyltransferase activity"/>
    <property type="evidence" value="ECO:0007669"/>
    <property type="project" value="TreeGrafter"/>
</dbReference>
<evidence type="ECO:0000256" key="1">
    <source>
        <dbReference type="ARBA" id="ARBA00038158"/>
    </source>
</evidence>
<dbReference type="EMBL" id="JBANMG010000007">
    <property type="protein sequence ID" value="KAK6951284.1"/>
    <property type="molecule type" value="Genomic_DNA"/>
</dbReference>
<dbReference type="CDD" id="cd02440">
    <property type="entry name" value="AdoMet_MTases"/>
    <property type="match status" value="1"/>
</dbReference>
<name>A0AAX6MFK6_9PEZI</name>
<accession>A0AAX6MFK6</accession>
<sequence>MSLLTWEFQEGDYDDDRDSSLGEDEDFADAFPKCEVIGTDISPTQPSWVPGNLRFEMDDFNLTPWTFAPGTFDFVHMRYLCGAVLDWDAVYAEAFRAVRPGTGWVEALEPALRIRSDDGTVCEGDGSALAAWGPLFEEGARRYGNGSGVPGSADSGPSRPMNIVEDGTLERAFRRAGFVDVATQTLKCPLTPKSDDPHLSEVGLYAQSTMEEGMEGFLLYLFTQGLGWTHEQVILYLSRVRKELRDRRKSPYALVQVIYGRRPEDS</sequence>
<protein>
    <submittedName>
        <fullName evidence="2">Uncharacterized protein</fullName>
    </submittedName>
</protein>
<gene>
    <name evidence="2" type="ORF">Daesc_007815</name>
</gene>
<dbReference type="AlphaFoldDB" id="A0AAX6MFK6"/>
<keyword evidence="3" id="KW-1185">Reference proteome</keyword>
<dbReference type="InterPro" id="IPR029063">
    <property type="entry name" value="SAM-dependent_MTases_sf"/>
</dbReference>
<evidence type="ECO:0000313" key="2">
    <source>
        <dbReference type="EMBL" id="KAK6951284.1"/>
    </source>
</evidence>
<dbReference type="Pfam" id="PF13489">
    <property type="entry name" value="Methyltransf_23"/>
    <property type="match status" value="1"/>
</dbReference>
<reference evidence="2 3" key="1">
    <citation type="journal article" date="2024" name="Front Chem Biol">
        <title>Unveiling the potential of Daldinia eschscholtzii MFLUCC 19-0629 through bioactivity and bioinformatics studies for enhanced sustainable agriculture production.</title>
        <authorList>
            <person name="Brooks S."/>
            <person name="Weaver J.A."/>
            <person name="Klomchit A."/>
            <person name="Alharthi S.A."/>
            <person name="Onlamun T."/>
            <person name="Nurani R."/>
            <person name="Vong T.K."/>
            <person name="Alberti F."/>
            <person name="Greco C."/>
        </authorList>
    </citation>
    <scope>NUCLEOTIDE SEQUENCE [LARGE SCALE GENOMIC DNA]</scope>
    <source>
        <strain evidence="2">MFLUCC 19-0629</strain>
    </source>
</reference>
<dbReference type="Gene3D" id="3.40.50.150">
    <property type="entry name" value="Vaccinia Virus protein VP39"/>
    <property type="match status" value="1"/>
</dbReference>
<comment type="similarity">
    <text evidence="1">Belongs to the methyltransferase superfamily. LaeA methyltransferase family.</text>
</comment>
<proteinExistence type="inferred from homology"/>
<dbReference type="PANTHER" id="PTHR43591">
    <property type="entry name" value="METHYLTRANSFERASE"/>
    <property type="match status" value="1"/>
</dbReference>
<dbReference type="Proteomes" id="UP001369815">
    <property type="component" value="Unassembled WGS sequence"/>
</dbReference>
<comment type="caution">
    <text evidence="2">The sequence shown here is derived from an EMBL/GenBank/DDBJ whole genome shotgun (WGS) entry which is preliminary data.</text>
</comment>